<dbReference type="Pfam" id="PF00895">
    <property type="entry name" value="ATP-synt_8"/>
    <property type="match status" value="1"/>
</dbReference>
<evidence type="ECO:0000256" key="4">
    <source>
        <dbReference type="ARBA" id="ARBA00022448"/>
    </source>
</evidence>
<evidence type="ECO:0000256" key="13">
    <source>
        <dbReference type="SAM" id="Phobius"/>
    </source>
</evidence>
<keyword evidence="4 12" id="KW-0813">Transport</keyword>
<evidence type="ECO:0000256" key="10">
    <source>
        <dbReference type="ARBA" id="ARBA00023128"/>
    </source>
</evidence>
<dbReference type="AlphaFoldDB" id="A0A0A7E800"/>
<evidence type="ECO:0000256" key="9">
    <source>
        <dbReference type="ARBA" id="ARBA00023065"/>
    </source>
</evidence>
<reference evidence="14" key="1">
    <citation type="submission" date="2014-10" db="EMBL/GenBank/DDBJ databases">
        <title>The evolutionary history of termites as inferred from 66 mitochondrial genomes.</title>
        <authorList>
            <person name="Bourguignon T."/>
            <person name="Lo N."/>
            <person name="Cameron S.L."/>
            <person name="Sobotnik J."/>
            <person name="Hayashi Y."/>
            <person name="Shigenobu S."/>
            <person name="Watanabe D."/>
            <person name="Roisin Y."/>
            <person name="Miura T."/>
            <person name="Evans T.A."/>
        </authorList>
    </citation>
    <scope>NUCLEOTIDE SEQUENCE</scope>
</reference>
<proteinExistence type="inferred from homology"/>
<accession>A0A0A7E800</accession>
<evidence type="ECO:0000256" key="12">
    <source>
        <dbReference type="RuleBase" id="RU003661"/>
    </source>
</evidence>
<evidence type="ECO:0000256" key="2">
    <source>
        <dbReference type="ARBA" id="ARBA00008892"/>
    </source>
</evidence>
<keyword evidence="9 12" id="KW-0406">Ion transport</keyword>
<evidence type="ECO:0000256" key="3">
    <source>
        <dbReference type="ARBA" id="ARBA00011291"/>
    </source>
</evidence>
<dbReference type="GO" id="GO:0031966">
    <property type="term" value="C:mitochondrial membrane"/>
    <property type="evidence" value="ECO:0007669"/>
    <property type="project" value="UniProtKB-SubCell"/>
</dbReference>
<evidence type="ECO:0000256" key="8">
    <source>
        <dbReference type="ARBA" id="ARBA00022989"/>
    </source>
</evidence>
<evidence type="ECO:0000256" key="11">
    <source>
        <dbReference type="ARBA" id="ARBA00023136"/>
    </source>
</evidence>
<protein>
    <recommendedName>
        <fullName evidence="12">ATP synthase complex subunit 8</fullName>
    </recommendedName>
</protein>
<geneLocation type="mitochondrion" evidence="14"/>
<comment type="subcellular location">
    <subcellularLocation>
        <location evidence="1 12">Mitochondrion membrane</location>
        <topology evidence="1 12">Single-pass membrane protein</topology>
    </subcellularLocation>
</comment>
<comment type="subunit">
    <text evidence="3">F-type ATPases have 2 components, CF(1) - the catalytic core - and CF(0) - the membrane proton channel.</text>
</comment>
<sequence>MPQMMPMEWLTLFVMFSMTFTLFNLMNYFSHIPMTSNKLMIKKYSKSLNWKW</sequence>
<keyword evidence="7 12" id="KW-0375">Hydrogen ion transport</keyword>
<keyword evidence="10 12" id="KW-0496">Mitochondrion</keyword>
<evidence type="ECO:0000256" key="7">
    <source>
        <dbReference type="ARBA" id="ARBA00022781"/>
    </source>
</evidence>
<dbReference type="GO" id="GO:0015078">
    <property type="term" value="F:proton transmembrane transporter activity"/>
    <property type="evidence" value="ECO:0007669"/>
    <property type="project" value="InterPro"/>
</dbReference>
<organism evidence="14">
    <name type="scientific">Hodotermopsis sjostedti</name>
    <dbReference type="NCBI Taxonomy" id="377914"/>
    <lineage>
        <taxon>Eukaryota</taxon>
        <taxon>Metazoa</taxon>
        <taxon>Ecdysozoa</taxon>
        <taxon>Arthropoda</taxon>
        <taxon>Hexapoda</taxon>
        <taxon>Insecta</taxon>
        <taxon>Pterygota</taxon>
        <taxon>Neoptera</taxon>
        <taxon>Polyneoptera</taxon>
        <taxon>Dictyoptera</taxon>
        <taxon>Blattodea</taxon>
        <taxon>Blattoidea</taxon>
        <taxon>Termitoidae</taxon>
        <taxon>Termopsidae</taxon>
        <taxon>Hodotermopsis</taxon>
    </lineage>
</organism>
<keyword evidence="5 12" id="KW-0138">CF(0)</keyword>
<keyword evidence="8 13" id="KW-1133">Transmembrane helix</keyword>
<name>A0A0A7E800_9NEOP</name>
<gene>
    <name evidence="14" type="primary">atp8</name>
</gene>
<dbReference type="GO" id="GO:0045259">
    <property type="term" value="C:proton-transporting ATP synthase complex"/>
    <property type="evidence" value="ECO:0007669"/>
    <property type="project" value="UniProtKB-KW"/>
</dbReference>
<evidence type="ECO:0000256" key="6">
    <source>
        <dbReference type="ARBA" id="ARBA00022692"/>
    </source>
</evidence>
<comment type="similarity">
    <text evidence="2 12">Belongs to the ATPase protein 8 family.</text>
</comment>
<evidence type="ECO:0000256" key="1">
    <source>
        <dbReference type="ARBA" id="ARBA00004304"/>
    </source>
</evidence>
<evidence type="ECO:0000256" key="5">
    <source>
        <dbReference type="ARBA" id="ARBA00022547"/>
    </source>
</evidence>
<dbReference type="GO" id="GO:0015986">
    <property type="term" value="P:proton motive force-driven ATP synthesis"/>
    <property type="evidence" value="ECO:0007669"/>
    <property type="project" value="InterPro"/>
</dbReference>
<keyword evidence="6 12" id="KW-0812">Transmembrane</keyword>
<evidence type="ECO:0000313" key="14">
    <source>
        <dbReference type="EMBL" id="AIY61610.1"/>
    </source>
</evidence>
<dbReference type="EMBL" id="KP026259">
    <property type="protein sequence ID" value="AIY61610.1"/>
    <property type="molecule type" value="Genomic_DNA"/>
</dbReference>
<dbReference type="InterPro" id="IPR001421">
    <property type="entry name" value="ATP8_metazoa"/>
</dbReference>
<keyword evidence="11 13" id="KW-0472">Membrane</keyword>
<feature type="transmembrane region" description="Helical" evidence="13">
    <location>
        <begin position="12"/>
        <end position="30"/>
    </location>
</feature>